<evidence type="ECO:0000313" key="5">
    <source>
        <dbReference type="Proteomes" id="UP001548189"/>
    </source>
</evidence>
<dbReference type="SMART" id="SM00448">
    <property type="entry name" value="REC"/>
    <property type="match status" value="1"/>
</dbReference>
<dbReference type="Pfam" id="PF00072">
    <property type="entry name" value="Response_reg"/>
    <property type="match status" value="1"/>
</dbReference>
<dbReference type="PROSITE" id="PS50110">
    <property type="entry name" value="RESPONSE_REGULATORY"/>
    <property type="match status" value="1"/>
</dbReference>
<accession>A0ABV2BTY4</accession>
<gene>
    <name evidence="4" type="ORF">ABVT43_08855</name>
</gene>
<proteinExistence type="predicted"/>
<name>A0ABV2BTY4_9GAMM</name>
<dbReference type="EMBL" id="JBEVCJ010000008">
    <property type="protein sequence ID" value="MET1255233.1"/>
    <property type="molecule type" value="Genomic_DNA"/>
</dbReference>
<evidence type="ECO:0000256" key="2">
    <source>
        <dbReference type="PROSITE-ProRule" id="PRU00169"/>
    </source>
</evidence>
<organism evidence="4 5">
    <name type="scientific">Aliikangiella maris</name>
    <dbReference type="NCBI Taxonomy" id="3162458"/>
    <lineage>
        <taxon>Bacteria</taxon>
        <taxon>Pseudomonadati</taxon>
        <taxon>Pseudomonadota</taxon>
        <taxon>Gammaproteobacteria</taxon>
        <taxon>Oceanospirillales</taxon>
        <taxon>Pleioneaceae</taxon>
        <taxon>Aliikangiella</taxon>
    </lineage>
</organism>
<dbReference type="CDD" id="cd17546">
    <property type="entry name" value="REC_hyHK_CKI1_RcsC-like"/>
    <property type="match status" value="1"/>
</dbReference>
<feature type="modified residue" description="4-aspartylphosphate" evidence="2">
    <location>
        <position position="53"/>
    </location>
</feature>
<evidence type="ECO:0000256" key="1">
    <source>
        <dbReference type="ARBA" id="ARBA00022553"/>
    </source>
</evidence>
<comment type="caution">
    <text evidence="4">The sequence shown here is derived from an EMBL/GenBank/DDBJ whole genome shotgun (WGS) entry which is preliminary data.</text>
</comment>
<evidence type="ECO:0000313" key="4">
    <source>
        <dbReference type="EMBL" id="MET1255233.1"/>
    </source>
</evidence>
<evidence type="ECO:0000259" key="3">
    <source>
        <dbReference type="PROSITE" id="PS50110"/>
    </source>
</evidence>
<dbReference type="PANTHER" id="PTHR45339">
    <property type="entry name" value="HYBRID SIGNAL TRANSDUCTION HISTIDINE KINASE J"/>
    <property type="match status" value="1"/>
</dbReference>
<dbReference type="SUPFAM" id="SSF52172">
    <property type="entry name" value="CheY-like"/>
    <property type="match status" value="1"/>
</dbReference>
<protein>
    <submittedName>
        <fullName evidence="4">Response regulator</fullName>
    </submittedName>
</protein>
<sequence>MSGRILVVEDDFANQRVASLFLKKLGYEVDIAENGSEALALALENHYCLIFMDCHMPVMDGFESARKIRATDGPSRNAPIIALTANVVCGIENDCRDAGMNDILNKPVQLKKMQQMLEHWLKQTL</sequence>
<dbReference type="RefSeq" id="WP_353895818.1">
    <property type="nucleotide sequence ID" value="NZ_JBEVCJ010000008.1"/>
</dbReference>
<dbReference type="InterPro" id="IPR001789">
    <property type="entry name" value="Sig_transdc_resp-reg_receiver"/>
</dbReference>
<dbReference type="Proteomes" id="UP001548189">
    <property type="component" value="Unassembled WGS sequence"/>
</dbReference>
<keyword evidence="5" id="KW-1185">Reference proteome</keyword>
<dbReference type="InterPro" id="IPR011006">
    <property type="entry name" value="CheY-like_superfamily"/>
</dbReference>
<dbReference type="Gene3D" id="3.40.50.2300">
    <property type="match status" value="1"/>
</dbReference>
<reference evidence="4 5" key="1">
    <citation type="submission" date="2024-06" db="EMBL/GenBank/DDBJ databases">
        <authorList>
            <person name="Li F."/>
        </authorList>
    </citation>
    <scope>NUCLEOTIDE SEQUENCE [LARGE SCALE GENOMIC DNA]</scope>
    <source>
        <strain evidence="4 5">GXAS 311</strain>
    </source>
</reference>
<feature type="domain" description="Response regulatory" evidence="3">
    <location>
        <begin position="4"/>
        <end position="121"/>
    </location>
</feature>
<dbReference type="PANTHER" id="PTHR45339:SF5">
    <property type="entry name" value="HISTIDINE KINASE"/>
    <property type="match status" value="1"/>
</dbReference>
<keyword evidence="1 2" id="KW-0597">Phosphoprotein</keyword>